<protein>
    <recommendedName>
        <fullName evidence="7">EGF-like domain-containing protein</fullName>
    </recommendedName>
</protein>
<keyword evidence="9" id="KW-1185">Reference proteome</keyword>
<evidence type="ECO:0000256" key="3">
    <source>
        <dbReference type="ARBA" id="ARBA00022737"/>
    </source>
</evidence>
<sequence length="234" mass="25771">VIVFIPEGSPCDSYPCWNEGVCSVSNSSSSSSSFSSPFSCLCVDSFIGDQCQYRIGTLCPMANCSSDRSSCSFNGLLFNCTSHIVRATMYFINSIDLFSSCLSTPCGNGGTCEEREGLHRCSCPIPYTGPLCQYQLSSSPSVDWTTVEISLVLVLLFLVVFVFLLICCSGNIGFYVTLPSKRYTRWDEDGEEEEEDDEIALGPVKRSHLRISQTSETLLEEEQEARASNDIVHL</sequence>
<dbReference type="Gene3D" id="2.10.25.10">
    <property type="entry name" value="Laminin"/>
    <property type="match status" value="2"/>
</dbReference>
<evidence type="ECO:0000259" key="7">
    <source>
        <dbReference type="PROSITE" id="PS50026"/>
    </source>
</evidence>
<comment type="caution">
    <text evidence="5">Lacks conserved residue(s) required for the propagation of feature annotation.</text>
</comment>
<dbReference type="Proteomes" id="UP001432027">
    <property type="component" value="Unassembled WGS sequence"/>
</dbReference>
<dbReference type="PANTHER" id="PTHR24049:SF22">
    <property type="entry name" value="DROSOPHILA CRUMBS HOMOLOG"/>
    <property type="match status" value="1"/>
</dbReference>
<evidence type="ECO:0000256" key="1">
    <source>
        <dbReference type="ARBA" id="ARBA00022536"/>
    </source>
</evidence>
<evidence type="ECO:0000313" key="8">
    <source>
        <dbReference type="EMBL" id="GMT04297.1"/>
    </source>
</evidence>
<dbReference type="SMART" id="SM00181">
    <property type="entry name" value="EGF"/>
    <property type="match status" value="2"/>
</dbReference>
<evidence type="ECO:0000256" key="5">
    <source>
        <dbReference type="PROSITE-ProRule" id="PRU00076"/>
    </source>
</evidence>
<dbReference type="CDD" id="cd00054">
    <property type="entry name" value="EGF_CA"/>
    <property type="match status" value="1"/>
</dbReference>
<dbReference type="EMBL" id="BTSX01000006">
    <property type="protein sequence ID" value="GMT04297.1"/>
    <property type="molecule type" value="Genomic_DNA"/>
</dbReference>
<dbReference type="GO" id="GO:0032991">
    <property type="term" value="C:protein-containing complex"/>
    <property type="evidence" value="ECO:0007669"/>
    <property type="project" value="TreeGrafter"/>
</dbReference>
<dbReference type="Pfam" id="PF00008">
    <property type="entry name" value="EGF"/>
    <property type="match status" value="1"/>
</dbReference>
<gene>
    <name evidence="8" type="ORF">PENTCL1PPCAC_26471</name>
</gene>
<reference evidence="8" key="1">
    <citation type="submission" date="2023-10" db="EMBL/GenBank/DDBJ databases">
        <title>Genome assembly of Pristionchus species.</title>
        <authorList>
            <person name="Yoshida K."/>
            <person name="Sommer R.J."/>
        </authorList>
    </citation>
    <scope>NUCLEOTIDE SEQUENCE</scope>
    <source>
        <strain evidence="8">RS0144</strain>
    </source>
</reference>
<feature type="disulfide bond" evidence="5">
    <location>
        <begin position="123"/>
        <end position="132"/>
    </location>
</feature>
<keyword evidence="6" id="KW-0472">Membrane</keyword>
<dbReference type="SUPFAM" id="SSF57196">
    <property type="entry name" value="EGF/Laminin"/>
    <property type="match status" value="2"/>
</dbReference>
<keyword evidence="6" id="KW-1133">Transmembrane helix</keyword>
<keyword evidence="4 5" id="KW-1015">Disulfide bond</keyword>
<dbReference type="InterPro" id="IPR051022">
    <property type="entry name" value="Notch_Cell-Fate_Det"/>
</dbReference>
<comment type="caution">
    <text evidence="8">The sequence shown here is derived from an EMBL/GenBank/DDBJ whole genome shotgun (WGS) entry which is preliminary data.</text>
</comment>
<dbReference type="InterPro" id="IPR000742">
    <property type="entry name" value="EGF"/>
</dbReference>
<feature type="transmembrane region" description="Helical" evidence="6">
    <location>
        <begin position="149"/>
        <end position="176"/>
    </location>
</feature>
<evidence type="ECO:0000256" key="2">
    <source>
        <dbReference type="ARBA" id="ARBA00022729"/>
    </source>
</evidence>
<dbReference type="AlphaFoldDB" id="A0AAV5UBV4"/>
<evidence type="ECO:0000256" key="6">
    <source>
        <dbReference type="SAM" id="Phobius"/>
    </source>
</evidence>
<organism evidence="8 9">
    <name type="scientific">Pristionchus entomophagus</name>
    <dbReference type="NCBI Taxonomy" id="358040"/>
    <lineage>
        <taxon>Eukaryota</taxon>
        <taxon>Metazoa</taxon>
        <taxon>Ecdysozoa</taxon>
        <taxon>Nematoda</taxon>
        <taxon>Chromadorea</taxon>
        <taxon>Rhabditida</taxon>
        <taxon>Rhabditina</taxon>
        <taxon>Diplogasteromorpha</taxon>
        <taxon>Diplogasteroidea</taxon>
        <taxon>Neodiplogasteridae</taxon>
        <taxon>Pristionchus</taxon>
    </lineage>
</organism>
<keyword evidence="1 5" id="KW-0245">EGF-like domain</keyword>
<dbReference type="GO" id="GO:0005886">
    <property type="term" value="C:plasma membrane"/>
    <property type="evidence" value="ECO:0007669"/>
    <property type="project" value="TreeGrafter"/>
</dbReference>
<dbReference type="PROSITE" id="PS01186">
    <property type="entry name" value="EGF_2"/>
    <property type="match status" value="1"/>
</dbReference>
<dbReference type="PROSITE" id="PS50026">
    <property type="entry name" value="EGF_3"/>
    <property type="match status" value="2"/>
</dbReference>
<evidence type="ECO:0000256" key="4">
    <source>
        <dbReference type="ARBA" id="ARBA00023157"/>
    </source>
</evidence>
<keyword evidence="6" id="KW-0812">Transmembrane</keyword>
<feature type="domain" description="EGF-like" evidence="7">
    <location>
        <begin position="97"/>
        <end position="133"/>
    </location>
</feature>
<dbReference type="PROSITE" id="PS00022">
    <property type="entry name" value="EGF_1"/>
    <property type="match status" value="2"/>
</dbReference>
<proteinExistence type="predicted"/>
<keyword evidence="3" id="KW-0677">Repeat</keyword>
<feature type="domain" description="EGF-like" evidence="7">
    <location>
        <begin position="7"/>
        <end position="52"/>
    </location>
</feature>
<evidence type="ECO:0000313" key="9">
    <source>
        <dbReference type="Proteomes" id="UP001432027"/>
    </source>
</evidence>
<feature type="disulfide bond" evidence="5">
    <location>
        <begin position="42"/>
        <end position="51"/>
    </location>
</feature>
<dbReference type="GO" id="GO:0045197">
    <property type="term" value="P:establishment or maintenance of epithelial cell apical/basal polarity"/>
    <property type="evidence" value="ECO:0007669"/>
    <property type="project" value="TreeGrafter"/>
</dbReference>
<dbReference type="GO" id="GO:0007157">
    <property type="term" value="P:heterophilic cell-cell adhesion via plasma membrane cell adhesion molecules"/>
    <property type="evidence" value="ECO:0007669"/>
    <property type="project" value="TreeGrafter"/>
</dbReference>
<keyword evidence="2" id="KW-0732">Signal</keyword>
<feature type="non-terminal residue" evidence="8">
    <location>
        <position position="1"/>
    </location>
</feature>
<name>A0AAV5UBV4_9BILA</name>
<accession>A0AAV5UBV4</accession>
<dbReference type="PANTHER" id="PTHR24049">
    <property type="entry name" value="CRUMBS FAMILY MEMBER"/>
    <property type="match status" value="1"/>
</dbReference>